<accession>A0A8B7NPP1</accession>
<feature type="region of interest" description="Disordered" evidence="1">
    <location>
        <begin position="128"/>
        <end position="161"/>
    </location>
</feature>
<dbReference type="GeneID" id="108672492"/>
<evidence type="ECO:0000256" key="1">
    <source>
        <dbReference type="SAM" id="MobiDB-lite"/>
    </source>
</evidence>
<feature type="region of interest" description="Disordered" evidence="1">
    <location>
        <begin position="1"/>
        <end position="45"/>
    </location>
</feature>
<dbReference type="Proteomes" id="UP000694843">
    <property type="component" value="Unplaced"/>
</dbReference>
<sequence>MVKGGRRRSNADKTPQGKIKKAEDAAYATKDDSENINLRQEHTESPKFNVLKESNPPEARIMSPGRGKKQLTADALAMTAATTDLDLLGRTCEINIYARNDNGIHAEVAANGHPPEEDASFVDAAEKDAASVDAAEKDAASVDAAEKDAPSVDAAEKDAPSTVANVEKPTVITAAKKISYVNYVPRKWSTESGFSTDDFGDPVIADGKKNTSPERKEKIRGGPKMLPNNNLLSSLMTFTDDCGKTKMQLFYEREKRNLNNRIHPVIDSTSKMRNFCSSCGSKSGWYSQQNIQDDLLSTPDHIRNLSLTEDLEPQIRSKMIDLYQQHALVSAFLPKIVLNHLSKNVAHSGEVGVEELAQLHKLSKALSYVVDVIRSVTSEDGLQMWWRCFSPKRKLEVLDQTSAELDNDGAGPYDIGPEEPQRLYLSESKYYYGHPDENEIVDTSGSRYEGLCSDDEDRTLNVKLKVRFDDARAVAHTYT</sequence>
<feature type="compositionally biased region" description="Basic and acidic residues" evidence="1">
    <location>
        <begin position="20"/>
        <end position="45"/>
    </location>
</feature>
<feature type="region of interest" description="Disordered" evidence="1">
    <location>
        <begin position="199"/>
        <end position="218"/>
    </location>
</feature>
<reference evidence="3" key="1">
    <citation type="submission" date="2025-08" db="UniProtKB">
        <authorList>
            <consortium name="RefSeq"/>
        </authorList>
    </citation>
    <scope>IDENTIFICATION</scope>
    <source>
        <tissue evidence="3">Whole organism</tissue>
    </source>
</reference>
<feature type="compositionally biased region" description="Basic and acidic residues" evidence="1">
    <location>
        <begin position="128"/>
        <end position="159"/>
    </location>
</feature>
<evidence type="ECO:0000313" key="3">
    <source>
        <dbReference type="RefSeq" id="XP_018015648.1"/>
    </source>
</evidence>
<dbReference type="KEGG" id="hazt:108672492"/>
<proteinExistence type="predicted"/>
<name>A0A8B7NPP1_HYAAZ</name>
<keyword evidence="2" id="KW-1185">Reference proteome</keyword>
<feature type="compositionally biased region" description="Basic and acidic residues" evidence="1">
    <location>
        <begin position="206"/>
        <end position="218"/>
    </location>
</feature>
<dbReference type="RefSeq" id="XP_018015648.1">
    <property type="nucleotide sequence ID" value="XM_018160159.2"/>
</dbReference>
<evidence type="ECO:0000313" key="2">
    <source>
        <dbReference type="Proteomes" id="UP000694843"/>
    </source>
</evidence>
<organism evidence="2 3">
    <name type="scientific">Hyalella azteca</name>
    <name type="common">Amphipod</name>
    <dbReference type="NCBI Taxonomy" id="294128"/>
    <lineage>
        <taxon>Eukaryota</taxon>
        <taxon>Metazoa</taxon>
        <taxon>Ecdysozoa</taxon>
        <taxon>Arthropoda</taxon>
        <taxon>Crustacea</taxon>
        <taxon>Multicrustacea</taxon>
        <taxon>Malacostraca</taxon>
        <taxon>Eumalacostraca</taxon>
        <taxon>Peracarida</taxon>
        <taxon>Amphipoda</taxon>
        <taxon>Senticaudata</taxon>
        <taxon>Talitrida</taxon>
        <taxon>Talitroidea</taxon>
        <taxon>Hyalellidae</taxon>
        <taxon>Hyalella</taxon>
    </lineage>
</organism>
<protein>
    <submittedName>
        <fullName evidence="3">Uncharacterized protein LOC108672492</fullName>
    </submittedName>
</protein>
<gene>
    <name evidence="3" type="primary">LOC108672492</name>
</gene>
<dbReference type="AlphaFoldDB" id="A0A8B7NPP1"/>